<dbReference type="PANTHER" id="PTHR11669:SF8">
    <property type="entry name" value="DNA POLYMERASE III SUBUNIT DELTA"/>
    <property type="match status" value="1"/>
</dbReference>
<dbReference type="InterPro" id="IPR050238">
    <property type="entry name" value="DNA_Rep/Repair_Clamp_Loader"/>
</dbReference>
<dbReference type="KEGG" id="ntd:EGO55_19590"/>
<reference evidence="1 2" key="1">
    <citation type="submission" date="2013-09" db="EMBL/GenBank/DDBJ databases">
        <title>Whole genome shotgun sequence of Novosphingobium tardaugens NBRC 16725.</title>
        <authorList>
            <person name="Isaki S."/>
            <person name="Hosoyama A."/>
            <person name="Tsuchikane K."/>
            <person name="Katsumata H."/>
            <person name="Ando Y."/>
            <person name="Yamazaki S."/>
            <person name="Fujita N."/>
        </authorList>
    </citation>
    <scope>NUCLEOTIDE SEQUENCE [LARGE SCALE GENOMIC DNA]</scope>
    <source>
        <strain evidence="1 2">NBRC 16725</strain>
    </source>
</reference>
<accession>U3A011</accession>
<dbReference type="SUPFAM" id="SSF52540">
    <property type="entry name" value="P-loop containing nucleoside triphosphate hydrolases"/>
    <property type="match status" value="1"/>
</dbReference>
<dbReference type="EMBL" id="BASZ01000013">
    <property type="protein sequence ID" value="GAD50979.1"/>
    <property type="molecule type" value="Genomic_DNA"/>
</dbReference>
<proteinExistence type="predicted"/>
<organism evidence="1 2">
    <name type="scientific">Caenibius tardaugens NBRC 16725</name>
    <dbReference type="NCBI Taxonomy" id="1219035"/>
    <lineage>
        <taxon>Bacteria</taxon>
        <taxon>Pseudomonadati</taxon>
        <taxon>Pseudomonadota</taxon>
        <taxon>Alphaproteobacteria</taxon>
        <taxon>Sphingomonadales</taxon>
        <taxon>Erythrobacteraceae</taxon>
        <taxon>Caenibius</taxon>
    </lineage>
</organism>
<name>U3A011_9SPHN</name>
<protein>
    <submittedName>
        <fullName evidence="1">DNA polymerase III subunit delta</fullName>
    </submittedName>
</protein>
<comment type="caution">
    <text evidence="1">The sequence shown here is derived from an EMBL/GenBank/DDBJ whole genome shotgun (WGS) entry which is preliminary data.</text>
</comment>
<dbReference type="AlphaFoldDB" id="U3A011"/>
<dbReference type="eggNOG" id="COG0470">
    <property type="taxonomic scope" value="Bacteria"/>
</dbReference>
<gene>
    <name evidence="1" type="primary">holB</name>
    <name evidence="1" type="ORF">NT2_13_00660</name>
</gene>
<dbReference type="Pfam" id="PF13177">
    <property type="entry name" value="DNA_pol3_delta2"/>
    <property type="match status" value="1"/>
</dbReference>
<dbReference type="Gene3D" id="3.40.50.300">
    <property type="entry name" value="P-loop containing nucleotide triphosphate hydrolases"/>
    <property type="match status" value="1"/>
</dbReference>
<sequence length="320" mass="34320">MSFQGHEEALREWRDALSGTRMHHGWILAGKKGLGKAGFAMAAARELVAEPGIPQPPGTHPDIILLTNLPATADDEAKKAEGKPYQLKRSIGIAQIREMQQRLITRPTLGSRRVIIIDPADDLEKPAANALLKSLEEPPAGSFFLLISHRPGRLLATIRSRCRMLRFPALPDEQVDAVLRQHAPEANAATRAAAIAAAAGSPGAALDFVAQDLGPLHGLMQRIAQAGDPGFTLRGELAEAIGQRADRARVLASLELARAVLATEMRQAPKGRLPRIVDAHGEINRLASQAPTYNYDAALLVMEIGTLLASAAVDREPAYG</sequence>
<dbReference type="OrthoDB" id="9811073at2"/>
<dbReference type="GO" id="GO:0006261">
    <property type="term" value="P:DNA-templated DNA replication"/>
    <property type="evidence" value="ECO:0007669"/>
    <property type="project" value="TreeGrafter"/>
</dbReference>
<dbReference type="RefSeq" id="WP_021691797.1">
    <property type="nucleotide sequence ID" value="NZ_BASZ01000013.1"/>
</dbReference>
<dbReference type="PANTHER" id="PTHR11669">
    <property type="entry name" value="REPLICATION FACTOR C / DNA POLYMERASE III GAMMA-TAU SUBUNIT"/>
    <property type="match status" value="1"/>
</dbReference>
<keyword evidence="2" id="KW-1185">Reference proteome</keyword>
<dbReference type="InterPro" id="IPR027417">
    <property type="entry name" value="P-loop_NTPase"/>
</dbReference>
<evidence type="ECO:0000313" key="2">
    <source>
        <dbReference type="Proteomes" id="UP000016568"/>
    </source>
</evidence>
<evidence type="ECO:0000313" key="1">
    <source>
        <dbReference type="EMBL" id="GAD50979.1"/>
    </source>
</evidence>
<dbReference type="Proteomes" id="UP000016568">
    <property type="component" value="Unassembled WGS sequence"/>
</dbReference>
<dbReference type="GO" id="GO:0009360">
    <property type="term" value="C:DNA polymerase III complex"/>
    <property type="evidence" value="ECO:0007669"/>
    <property type="project" value="TreeGrafter"/>
</dbReference>